<evidence type="ECO:0000256" key="3">
    <source>
        <dbReference type="ARBA" id="ARBA00022833"/>
    </source>
</evidence>
<dbReference type="AlphaFoldDB" id="A0AAQ3RX21"/>
<reference evidence="6 7" key="1">
    <citation type="journal article" date="2023" name="Life. Sci Alliance">
        <title>Evolutionary insights into 3D genome organization and epigenetic landscape of Vigna mungo.</title>
        <authorList>
            <person name="Junaid A."/>
            <person name="Singh B."/>
            <person name="Bhatia S."/>
        </authorList>
    </citation>
    <scope>NUCLEOTIDE SEQUENCE [LARGE SCALE GENOMIC DNA]</scope>
    <source>
        <strain evidence="6">Urdbean</strain>
    </source>
</reference>
<name>A0AAQ3RX21_VIGMU</name>
<feature type="domain" description="GRF-type" evidence="5">
    <location>
        <begin position="130"/>
        <end position="174"/>
    </location>
</feature>
<keyword evidence="7" id="KW-1185">Reference proteome</keyword>
<dbReference type="Proteomes" id="UP001374535">
    <property type="component" value="Chromosome 6"/>
</dbReference>
<gene>
    <name evidence="6" type="ORF">V8G54_021644</name>
</gene>
<evidence type="ECO:0000259" key="5">
    <source>
        <dbReference type="PROSITE" id="PS51999"/>
    </source>
</evidence>
<dbReference type="GO" id="GO:0008270">
    <property type="term" value="F:zinc ion binding"/>
    <property type="evidence" value="ECO:0007669"/>
    <property type="project" value="UniProtKB-KW"/>
</dbReference>
<dbReference type="PROSITE" id="PS51999">
    <property type="entry name" value="ZF_GRF"/>
    <property type="match status" value="1"/>
</dbReference>
<dbReference type="EMBL" id="CP144695">
    <property type="protein sequence ID" value="WVZ08298.1"/>
    <property type="molecule type" value="Genomic_DNA"/>
</dbReference>
<keyword evidence="3" id="KW-0862">Zinc</keyword>
<keyword evidence="2 4" id="KW-0863">Zinc-finger</keyword>
<proteinExistence type="predicted"/>
<evidence type="ECO:0000256" key="4">
    <source>
        <dbReference type="PROSITE-ProRule" id="PRU01343"/>
    </source>
</evidence>
<dbReference type="InterPro" id="IPR010666">
    <property type="entry name" value="Znf_GRF"/>
</dbReference>
<organism evidence="6 7">
    <name type="scientific">Vigna mungo</name>
    <name type="common">Black gram</name>
    <name type="synonym">Phaseolus mungo</name>
    <dbReference type="NCBI Taxonomy" id="3915"/>
    <lineage>
        <taxon>Eukaryota</taxon>
        <taxon>Viridiplantae</taxon>
        <taxon>Streptophyta</taxon>
        <taxon>Embryophyta</taxon>
        <taxon>Tracheophyta</taxon>
        <taxon>Spermatophyta</taxon>
        <taxon>Magnoliopsida</taxon>
        <taxon>eudicotyledons</taxon>
        <taxon>Gunneridae</taxon>
        <taxon>Pentapetalae</taxon>
        <taxon>rosids</taxon>
        <taxon>fabids</taxon>
        <taxon>Fabales</taxon>
        <taxon>Fabaceae</taxon>
        <taxon>Papilionoideae</taxon>
        <taxon>50 kb inversion clade</taxon>
        <taxon>NPAAA clade</taxon>
        <taxon>indigoferoid/millettioid clade</taxon>
        <taxon>Phaseoleae</taxon>
        <taxon>Vigna</taxon>
    </lineage>
</organism>
<protein>
    <recommendedName>
        <fullName evidence="5">GRF-type domain-containing protein</fullName>
    </recommendedName>
</protein>
<evidence type="ECO:0000256" key="1">
    <source>
        <dbReference type="ARBA" id="ARBA00022723"/>
    </source>
</evidence>
<evidence type="ECO:0000313" key="7">
    <source>
        <dbReference type="Proteomes" id="UP001374535"/>
    </source>
</evidence>
<accession>A0AAQ3RX21</accession>
<dbReference type="Pfam" id="PF06839">
    <property type="entry name" value="Zn_ribbon_GRF"/>
    <property type="match status" value="1"/>
</dbReference>
<evidence type="ECO:0000256" key="2">
    <source>
        <dbReference type="ARBA" id="ARBA00022771"/>
    </source>
</evidence>
<evidence type="ECO:0000313" key="6">
    <source>
        <dbReference type="EMBL" id="WVZ08298.1"/>
    </source>
</evidence>
<sequence length="301" mass="34130">MHGFGIDYEEKGSDSSKHGIHYVKGEFDYGGGNEVMESIIEKEVEHVGDDDDEDTPNVVEDVADIGPGRLRSSYLGFISVEAWAALEEGSSKLQHATMSKAHSCSSSTCNDCRRKHLRSVSSRGDASLICHCREKIVLRTAKTTKNRGKQLWGCPRYKLGSENGCNFFRWFSDWGVEESISCELLEANDERLVKTFEKQGVKQIFDVQKVVVGLESWMKYLVVVSRRDDDDPKKETFFGKEIWSHHHSLFWKTMEKTIKKRHGPRKPKIGFGSRLRVGKVLAPYNACPKAHEDDACDHTRA</sequence>
<keyword evidence="1" id="KW-0479">Metal-binding</keyword>